<reference evidence="1 2" key="1">
    <citation type="submission" date="2019-12" db="EMBL/GenBank/DDBJ databases">
        <title>Roseobacter cerasinus sp. nov., isolated from seawater around aquaculture.</title>
        <authorList>
            <person name="Muramatsu S."/>
            <person name="Takabe Y."/>
            <person name="Mori K."/>
            <person name="Takaichi S."/>
            <person name="Hanada S."/>
        </authorList>
    </citation>
    <scope>NUCLEOTIDE SEQUENCE [LARGE SCALE GENOMIC DNA]</scope>
    <source>
        <strain evidence="1 2">AI77</strain>
    </source>
</reference>
<accession>A0A640VYV4</accession>
<keyword evidence="2" id="KW-1185">Reference proteome</keyword>
<dbReference type="Proteomes" id="UP000436522">
    <property type="component" value="Unassembled WGS sequence"/>
</dbReference>
<dbReference type="AlphaFoldDB" id="A0A640VYV4"/>
<dbReference type="EMBL" id="BLIV01000017">
    <property type="protein sequence ID" value="GFE52580.1"/>
    <property type="molecule type" value="Genomic_DNA"/>
</dbReference>
<name>A0A640VYV4_9RHOB</name>
<evidence type="ECO:0000313" key="2">
    <source>
        <dbReference type="Proteomes" id="UP000436522"/>
    </source>
</evidence>
<organism evidence="1 2">
    <name type="scientific">Roseobacter cerasinus</name>
    <dbReference type="NCBI Taxonomy" id="2602289"/>
    <lineage>
        <taxon>Bacteria</taxon>
        <taxon>Pseudomonadati</taxon>
        <taxon>Pseudomonadota</taxon>
        <taxon>Alphaproteobacteria</taxon>
        <taxon>Rhodobacterales</taxon>
        <taxon>Roseobacteraceae</taxon>
        <taxon>Roseobacter</taxon>
    </lineage>
</organism>
<proteinExistence type="predicted"/>
<sequence>MKSLAFPNIAIETGHFSKLKNYSGALRSAVAQYVEDNCSVIEKNYILSIIQGGEEQRFFDEELEKVINTFFEGSAENISQLEPGRIASECSNENGNYILFTAAGGRRYNLASMRIRYGGRFKSYLPVYKTLRYDPKTKERDVSGIAFQSGQTAYTIGKVKRGFHFRISKLDFQMRNIPGKDRTDIYGLRLSQSDLFGAPYAYRIYAYQIVRGNRFEKAIEMMKDHGSFGDDVFEELEITVGKDIEEKLFGDNPLAPGLTVFKDIHSTE</sequence>
<evidence type="ECO:0000313" key="1">
    <source>
        <dbReference type="EMBL" id="GFE52580.1"/>
    </source>
</evidence>
<protein>
    <submittedName>
        <fullName evidence="1">Uncharacterized protein</fullName>
    </submittedName>
</protein>
<gene>
    <name evidence="1" type="ORF">So717_43330</name>
</gene>
<comment type="caution">
    <text evidence="1">The sequence shown here is derived from an EMBL/GenBank/DDBJ whole genome shotgun (WGS) entry which is preliminary data.</text>
</comment>